<dbReference type="EMBL" id="JBHLWQ010000064">
    <property type="protein sequence ID" value="MFC0200221.1"/>
    <property type="molecule type" value="Genomic_DNA"/>
</dbReference>
<comment type="caution">
    <text evidence="2">The sequence shown here is derived from an EMBL/GenBank/DDBJ whole genome shotgun (WGS) entry which is preliminary data.</text>
</comment>
<keyword evidence="1" id="KW-0472">Membrane</keyword>
<proteinExistence type="predicted"/>
<keyword evidence="1" id="KW-0812">Transmembrane</keyword>
<gene>
    <name evidence="2" type="ORF">ACFFIZ_07765</name>
</gene>
<evidence type="ECO:0000313" key="2">
    <source>
        <dbReference type="EMBL" id="MFC0200221.1"/>
    </source>
</evidence>
<keyword evidence="3" id="KW-1185">Reference proteome</keyword>
<protein>
    <submittedName>
        <fullName evidence="2">Uncharacterized protein</fullName>
    </submittedName>
</protein>
<evidence type="ECO:0000313" key="3">
    <source>
        <dbReference type="Proteomes" id="UP001589795"/>
    </source>
</evidence>
<keyword evidence="1" id="KW-1133">Transmembrane helix</keyword>
<dbReference type="RefSeq" id="WP_265506060.1">
    <property type="nucleotide sequence ID" value="NZ_JAOTBE010000007.1"/>
</dbReference>
<organism evidence="2 3">
    <name type="scientific">Paracoccus rhizosphaerae</name>
    <dbReference type="NCBI Taxonomy" id="1133347"/>
    <lineage>
        <taxon>Bacteria</taxon>
        <taxon>Pseudomonadati</taxon>
        <taxon>Pseudomonadota</taxon>
        <taxon>Alphaproteobacteria</taxon>
        <taxon>Rhodobacterales</taxon>
        <taxon>Paracoccaceae</taxon>
        <taxon>Paracoccus</taxon>
    </lineage>
</organism>
<reference evidence="2 3" key="1">
    <citation type="submission" date="2024-09" db="EMBL/GenBank/DDBJ databases">
        <authorList>
            <person name="Sun Q."/>
            <person name="Mori K."/>
        </authorList>
    </citation>
    <scope>NUCLEOTIDE SEQUENCE [LARGE SCALE GENOMIC DNA]</scope>
    <source>
        <strain evidence="2 3">CCM 7904</strain>
    </source>
</reference>
<dbReference type="Proteomes" id="UP001589795">
    <property type="component" value="Unassembled WGS sequence"/>
</dbReference>
<accession>A0ABV6CHJ6</accession>
<sequence>MNPWLIAALCLGGAGFIAWGAARLRLRWPLLVLAGLLAAISIQLFLAAQGRDGFHDLAALVAQAFTVLPALGGVALGLALAAFQGRSLSWRNPLGGITIAALALAAGSTAATFLI</sequence>
<name>A0ABV6CHJ6_9RHOB</name>
<feature type="transmembrane region" description="Helical" evidence="1">
    <location>
        <begin position="94"/>
        <end position="114"/>
    </location>
</feature>
<feature type="transmembrane region" description="Helical" evidence="1">
    <location>
        <begin position="60"/>
        <end position="82"/>
    </location>
</feature>
<feature type="transmembrane region" description="Helical" evidence="1">
    <location>
        <begin position="30"/>
        <end position="48"/>
    </location>
</feature>
<evidence type="ECO:0000256" key="1">
    <source>
        <dbReference type="SAM" id="Phobius"/>
    </source>
</evidence>